<dbReference type="Pfam" id="PF06012">
    <property type="entry name" value="DUF908"/>
    <property type="match status" value="1"/>
</dbReference>
<feature type="region of interest" description="Disordered" evidence="13">
    <location>
        <begin position="1333"/>
        <end position="1394"/>
    </location>
</feature>
<evidence type="ECO:0000256" key="4">
    <source>
        <dbReference type="ARBA" id="ARBA00012485"/>
    </source>
</evidence>
<feature type="region of interest" description="Disordered" evidence="13">
    <location>
        <begin position="3931"/>
        <end position="3970"/>
    </location>
</feature>
<evidence type="ECO:0000256" key="11">
    <source>
        <dbReference type="ARBA" id="ARBA00034494"/>
    </source>
</evidence>
<feature type="region of interest" description="Disordered" evidence="13">
    <location>
        <begin position="3707"/>
        <end position="3731"/>
    </location>
</feature>
<feature type="compositionally biased region" description="Basic and acidic residues" evidence="13">
    <location>
        <begin position="2724"/>
        <end position="2762"/>
    </location>
</feature>
<dbReference type="PROSITE" id="PS50030">
    <property type="entry name" value="UBA"/>
    <property type="match status" value="1"/>
</dbReference>
<feature type="compositionally biased region" description="Polar residues" evidence="13">
    <location>
        <begin position="3708"/>
        <end position="3724"/>
    </location>
</feature>
<dbReference type="Pfam" id="PF00627">
    <property type="entry name" value="UBA"/>
    <property type="match status" value="1"/>
</dbReference>
<sequence length="4415" mass="482787">MKIDRSKLKKSSSEVPADCKALIERLKSCSEDELLVELKKIETWTYGKCELYHWVDVLDLCDSILERACHKEHENSWVLTCDLPQNKQLKELLLWTLHFTTLLIEHSFSRHLYNSMEHLTSMLSSNCLNVVLGVLNLLYMFSKRSNFISRLASERRVSLLSRLTYLAESWGGKENGFGLAECCKDLPLSSYPSSATTLHFEFYAESMGDGSGRQSGSGKSSGSFVTVIHVEHVEWLNKSPAQLMEELIELHHVPLDKQMQLFTHIRLAHAFSDYRRRLQCVQARLQALSVLIYCNALADAAPSLLYAGLLEELVDVLELTEPQLMEIRAAALRTLTAIIHLDRNPNFPKLNTIIDVTGAALYHGFLPVLVRSCIASLTGQHTEQDVVPFPLPLATALFSFLYHLASYEAGGEALVACGMMESLLRVVSWPGSELEHITFVTRAVRVIDLITNLDMHAFQAHGGLQIFINRLESEVDACRKEQPYEIRPPVSAAAASNAGVNIPGDEATNESESEMEVDIGATSISSSAGQPLTEPIPGVTCLPQRAALLKSMLNFLKKAIQDASFSDSIRHVMDGSLPAALKHIISNAEYYGPSLFLLGTDVVTVYVFQEPSLLSSLQDSGLTDVVLHALLVKDVPATREVLGSLPNVFSALCLNTRGLASFVACKPFQRLFKVLLSPDYLPAMRRRRSSDPMGDTATNLGNAMDELMRHQPSLRTDATAGIIQLLEELCALGHDPNYIASSRTQKFEAAQSTSARTGPVEATGGGSSDEEEDEEEEATSSSNPAPPRGIETETGTVVQSEKTPVPLVDYVLNVMKFVDAILSNNSTDDHCREFVSQRGLIPLMGILGLPNLPVDFPVTPACQAVAAVCKSILNLAHEPLVLKQGLDHLQTVLNTLQQLHKPLDPPGGSVLLRELASSSNPTEAITSPNTTPLLHAMAAAHAYIMMFVHVCRTGQSDIRTLSINHWGSPIGLPVLKGLSKLYTSLVWESTVLLALCSDETLPLGCQFGRADLEKLLPPELKAVSEGPSCSGVTGMELGTNSVAAALQALSTEASPPAAMEVDHDQLDAKDRPRSEKLTPAQQYRMKMVKPLLSTASRLGRALAELFGLLVKLCVGSPIRHRRAHQAPPTPIVPSPSAQAVAGALTQLLTSGLAWEPPVTSPTPKFRLTFLICSVGFTSPMLFDEKKLPYHLMLHKFVSCGGQAAFFDAFYWALSAGGRVPLDQGLEYADLPEGTGEFLDAWLMLLEKMVNPKNILDSPHQLPNKALHGSKQPFSPLKYLISTHRQAFDAVMKLWGKRPLKVYGARMTESVLTILCHILKGEVIIQEKLTQEKAEEPAAPSGVATSASSGDNVTTTSPAVGTSNPAIAALGEAATGSSMGARRPTVDRPGAESDADLVNPQHLQALMDMGFPRDQCVEALLFTTSLEQATDYLLSTPPSLLRAAQGAVAAAAAEAVSTAMDTDGNDEDAVMRAIALSLTADSDRTDETVTVEKEHHEHMLYSEPLSKQVLDQFVQQALDGCLSLLDSLPETVYRVCSLVVAMVQRNGEAYRDSMLASLAKEIGNCVTSLQDHLDGVDNLVSKADAVIESSDAMKASVRIHLFTLLCEEMKMACARQLEEKDLVLKLIRLLSSGQQVLAVKAKVNEGIDCKSVDGIGITPKWIAPLLLCLDLYEKMSLGTRRRASMEKVTSHVWKWFDIVSGKWCPYTAANNKIIDDAFWAGQNSVRVTAGRRRYLLQFSSMIQVNEETGNRRPMMLSLKEKPKEAAQDESSSVDENAAMDVDENEKESPKGSPLSGLNLDQGSELIKSCVGLLCIPADPDTLHAAMRLCLRLTRHYQHAEKFASLGGVKQLLNLSQSSTFSGFLTLATLLLRHLVEEPETLHHTMEKVIRAYTGPNAAPSTKEFHFLMRVLAPAACRDVQLFSEVCKTFLRADLSLTNKRGDEEDNRLLMKALPPRPGCSLPQLSGVAREIVCDLLDALTIPVPPEETATPLPTNEGDGATPVTVPPARRFAGRNVRQQELIRNSSSSDLLNHEAEETVDDASRRDSLARKKESTSSEEMDRRRRPLLPKSAICRLLAELVRSYAGCARLVAEHIFPAKTSELVSEETSALAFLLDNLLPSCQTAGDKDSPALVRTLVASLASCNHAPEAQSCLVAEVKGALNRALTMPESNDKHNRLQSLTALLSTMIESCPATGLQPQQPLTTAFKQQNLGMNNMVKFMLKRGLVNDLARIPHCLDMSSPLMAFTVNAALKPLEALSRIVNLPPAAPVAGRPVTKPKSGDEGEPQESSAQLQGTSTSDNTRAQAVEISNALDAENTEQDVSAAGESLENLADNEGGGESGDNNLEDIMDQHSQALVEALIVAAENPSQMETDDSAHDSQMRTHNESEFIGADDAHYHGNDPRDSSDSDSQSESGHSEDDDNESDDDDDDDDGGEEETEEEGEGEDDVEEEEEETEAEEGEEENASGYGEDSDRYPEMLRDFLTRGAAGAGADVEDTLVFTYPDAENSAAGLGFGAGLGLGRLGAGMPLFLDDTFRSHMFPYPLLDEANGNEAAVGSGTASMSRLNALAHPLLVGRQSTVPEGSAAAASSRNRGGRQRGYRYLQTNSRVPNPPAILQRLLGPSATHDVLQLTGGQTLGFGRESRVFLVDNGLGILANPEDEALLDIQDQMGGVLVAPGIPSGLVQTPSALNRWMEEAIILDADSIHDCITALKPEILAIVEKQRDEELSERRERRKKQQEEETSRRRKEEENDQKEREKNKDVTPSPAIPSSVASSIVPPPVTMEVAQLETTASVSETPSFGSFFHGFNMPSVSNNTAITSTPLVRSNDHAETLATSIVEAVLGPALETVSGQSRSQPTDNRDHLESTPTSVSSLRVQSQTTAVTPVESTVQPTVPVIVETPANSGSFSTAHNLMSTIQRMQSETTPNIDRSSDHSTTPFNPIPNATPGAPRVSVESQEELHPFSTDQVQFIRRPLSFQGEITPMRPTDESFNMGLTAEELRAQSDLEVRQGTNMELGASSGMARADVSGASALPPVVAGGSDQQSGEYQSLLGNIEIPEGVDPSFLAALPEDMRQEVIAEQLRLQRLRQRARAQATDTTNQQAVLEVSAEFLAALPPNIQEEVLAQQRLEQQRTVVPANPNEPVDPADFLSTLPPALRQSILADMEDSQMAVLPPELAAEAQNLRREWEARNRQLMTDRFFTHVGNSGANALSSIIRNSMGRLGSRYGVHPVHNRGHWGGWGRPVAGASGSSAVAAQAAANGVRLRGRHLLDHEALSCLLVLLFIDEPKLNTTRLHRVLRNLCYHGPTRDWVVKSLLSILERSNEARANAAELFPITSTPSTKGKRITSRALTATPPSDVKHATGVPSWLNISLDAALGCRANVFHILKPSSASGVKKQGMSSSITIHSQAAPIICRHTLDVLISLAKSFPSHFLPRPPLPGCEDKKDKDVDTKKGTPIAAASTKKQELGTDFWDLLARLDSQSASRKGKGLARTHSGATTHGVASATVGAEEEIRHLSLESSPFGQLLALLSSSVVRRSSLLTDRLLRLLSLISLGLPDSNTSAPAQQQQQLHQQQQQQRRHSEGVRMRDWERRELHSSLAVQLQQQRDTALDLSLPGIEASPQDLQLLEQHLKLAVDVLTSKSCSEEGLEDATSLLLSLSYGPPPTRDTILKLLLDGARELGNIVCSHIRALLNELHTLRRRPEASTSAASAQPVQSGTSSEEVEADGVDRSKGFLMDRFTKDMVVVAAQTKPKTGGYELQLPSMGSLTSKTSSQAFFLRILKVILQLRDAARLAAVKAKRKQVEATTQAPTTAASSSTSAVGTEPTIPSETLISEASGVTASVGASTGSEASAEVTNEIPATPMEVDEVNSSRDIDLPRLSQQLLLDSLWNTLSECLQELADTPDHHAVLVLQPAVEAFFLVHAAQTSKEEREKRSRRPETRESQLSHLQQEIGGPGSPSMAVQTSNDDSLNQLTLSMSSAPSDLPPDTQKFLSFAERHRTVLNQILRQSTTHLADGPFAVLVDHTRVLDFDVKRRYFRTELERADAGIRREDLAVHVKREHVFEDSFRELHRRSPEEWKNRFYIVFEGEEGQDAGGLLREWYVIISREIFNPMYALFSTSPGDRVTYMINALSHCNSNHLCYFKFVGRVIAKAIYDNKLLECYFTRSFYKHILGKCVRYTDMESEDYSFYQGLAFLIEHEVTELGYDLTFSTEVQEFGVTEARDLKPNGRNIIVTEENKMEYIRLVCQMKMTGAIRKQLNAFLEGFYDIIPKRLISIFNEQELELLLSGLPNIDIDDLKANSEYHKYQPTSLQIQWFWRALRSFDQADRAKFLQFVTGTSKVPLQGFSALEGMNGVQKFQIHRDDRSTDRLPSAHTCFNQLDLPAYETYDKLRTYLLKAIHECSEGFGFA</sequence>
<comment type="subcellular location">
    <subcellularLocation>
        <location evidence="2">Nucleus</location>
    </subcellularLocation>
</comment>
<dbReference type="InterPro" id="IPR035983">
    <property type="entry name" value="Hect_E3_ubiquitin_ligase"/>
</dbReference>
<dbReference type="InterPro" id="IPR015940">
    <property type="entry name" value="UBA"/>
</dbReference>
<evidence type="ECO:0000256" key="6">
    <source>
        <dbReference type="ARBA" id="ARBA00022679"/>
    </source>
</evidence>
<evidence type="ECO:0000256" key="13">
    <source>
        <dbReference type="SAM" id="MobiDB-lite"/>
    </source>
</evidence>
<feature type="region of interest" description="Disordered" evidence="13">
    <location>
        <begin position="2724"/>
        <end position="2777"/>
    </location>
</feature>
<evidence type="ECO:0000256" key="7">
    <source>
        <dbReference type="ARBA" id="ARBA00022763"/>
    </source>
</evidence>
<feature type="region of interest" description="Disordered" evidence="13">
    <location>
        <begin position="2392"/>
        <end position="2474"/>
    </location>
</feature>
<keyword evidence="8 12" id="KW-0833">Ubl conjugation pathway</keyword>
<dbReference type="InterPro" id="IPR041918">
    <property type="entry name" value="UBA_HUWE1"/>
</dbReference>
<dbReference type="EMBL" id="JAOYFB010000001">
    <property type="protein sequence ID" value="KAK4002943.1"/>
    <property type="molecule type" value="Genomic_DNA"/>
</dbReference>
<feature type="compositionally biased region" description="Basic and acidic residues" evidence="13">
    <location>
        <begin position="2392"/>
        <end position="2406"/>
    </location>
</feature>
<dbReference type="Gene3D" id="3.30.2410.10">
    <property type="entry name" value="Hect, E3 ligase catalytic domain"/>
    <property type="match status" value="1"/>
</dbReference>
<evidence type="ECO:0000256" key="3">
    <source>
        <dbReference type="ARBA" id="ARBA00004906"/>
    </source>
</evidence>
<dbReference type="SUPFAM" id="SSF48371">
    <property type="entry name" value="ARM repeat"/>
    <property type="match status" value="2"/>
</dbReference>
<evidence type="ECO:0000256" key="2">
    <source>
        <dbReference type="ARBA" id="ARBA00004123"/>
    </source>
</evidence>
<dbReference type="SUPFAM" id="SSF117839">
    <property type="entry name" value="WWE domain"/>
    <property type="match status" value="1"/>
</dbReference>
<evidence type="ECO:0000313" key="17">
    <source>
        <dbReference type="EMBL" id="KAK4002943.1"/>
    </source>
</evidence>
<dbReference type="InterPro" id="IPR010309">
    <property type="entry name" value="E3_Ub_ligase_DUF908"/>
</dbReference>
<comment type="similarity">
    <text evidence="11">Belongs to the UPL family. TOM1/PTR1 subfamily.</text>
</comment>
<feature type="region of interest" description="Disordered" evidence="13">
    <location>
        <begin position="2925"/>
        <end position="2966"/>
    </location>
</feature>
<feature type="compositionally biased region" description="Polar residues" evidence="13">
    <location>
        <begin position="2015"/>
        <end position="2029"/>
    </location>
</feature>
<dbReference type="SMART" id="SM00165">
    <property type="entry name" value="UBA"/>
    <property type="match status" value="1"/>
</dbReference>
<dbReference type="Gene3D" id="1.10.8.10">
    <property type="entry name" value="DNA helicase RuvA subunit, C-terminal domain"/>
    <property type="match status" value="1"/>
</dbReference>
<feature type="compositionally biased region" description="Polar residues" evidence="13">
    <location>
        <begin position="2925"/>
        <end position="2940"/>
    </location>
</feature>
<dbReference type="SMART" id="SM00119">
    <property type="entry name" value="HECTc"/>
    <property type="match status" value="1"/>
</dbReference>
<feature type="compositionally biased region" description="Basic and acidic residues" evidence="13">
    <location>
        <begin position="2030"/>
        <end position="2061"/>
    </location>
</feature>
<dbReference type="SUPFAM" id="SSF56204">
    <property type="entry name" value="Hect, E3 ligase catalytic domain"/>
    <property type="match status" value="1"/>
</dbReference>
<feature type="region of interest" description="Disordered" evidence="13">
    <location>
        <begin position="1758"/>
        <end position="1796"/>
    </location>
</feature>
<dbReference type="PANTHER" id="PTHR11254">
    <property type="entry name" value="HECT DOMAIN UBIQUITIN-PROTEIN LIGASE"/>
    <property type="match status" value="1"/>
</dbReference>
<feature type="compositionally biased region" description="Low complexity" evidence="13">
    <location>
        <begin position="3809"/>
        <end position="3824"/>
    </location>
</feature>
<feature type="region of interest" description="Disordered" evidence="13">
    <location>
        <begin position="2266"/>
        <end position="2302"/>
    </location>
</feature>
<feature type="domain" description="WWE" evidence="16">
    <location>
        <begin position="1677"/>
        <end position="1755"/>
    </location>
</feature>
<dbReference type="SUPFAM" id="SSF46934">
    <property type="entry name" value="UBA-like"/>
    <property type="match status" value="1"/>
</dbReference>
<name>A0ABQ9YQP4_9CRUS</name>
<feature type="compositionally biased region" description="Acidic residues" evidence="13">
    <location>
        <begin position="2418"/>
        <end position="2464"/>
    </location>
</feature>
<feature type="compositionally biased region" description="Polar residues" evidence="13">
    <location>
        <begin position="2850"/>
        <end position="2859"/>
    </location>
</feature>
<feature type="compositionally biased region" description="Polar residues" evidence="13">
    <location>
        <begin position="1342"/>
        <end position="1364"/>
    </location>
</feature>
<reference evidence="17 18" key="1">
    <citation type="journal article" date="2023" name="Nucleic Acids Res.">
        <title>The hologenome of Daphnia magna reveals possible DNA methylation and microbiome-mediated evolution of the host genome.</title>
        <authorList>
            <person name="Chaturvedi A."/>
            <person name="Li X."/>
            <person name="Dhandapani V."/>
            <person name="Marshall H."/>
            <person name="Kissane S."/>
            <person name="Cuenca-Cambronero M."/>
            <person name="Asole G."/>
            <person name="Calvet F."/>
            <person name="Ruiz-Romero M."/>
            <person name="Marangio P."/>
            <person name="Guigo R."/>
            <person name="Rago D."/>
            <person name="Mirbahai L."/>
            <person name="Eastwood N."/>
            <person name="Colbourne J.K."/>
            <person name="Zhou J."/>
            <person name="Mallon E."/>
            <person name="Orsini L."/>
        </authorList>
    </citation>
    <scope>NUCLEOTIDE SEQUENCE [LARGE SCALE GENOMIC DNA]</scope>
    <source>
        <strain evidence="17">LRV0_1</strain>
    </source>
</reference>
<dbReference type="Gene3D" id="3.30.720.50">
    <property type="match status" value="1"/>
</dbReference>
<keyword evidence="5" id="KW-0597">Phosphoprotein</keyword>
<dbReference type="InterPro" id="IPR016024">
    <property type="entry name" value="ARM-type_fold"/>
</dbReference>
<dbReference type="Pfam" id="PF02825">
    <property type="entry name" value="WWE"/>
    <property type="match status" value="1"/>
</dbReference>
<feature type="compositionally biased region" description="Basic and acidic residues" evidence="13">
    <location>
        <begin position="3932"/>
        <end position="3949"/>
    </location>
</feature>
<dbReference type="InterPro" id="IPR004170">
    <property type="entry name" value="WWE_dom"/>
</dbReference>
<feature type="region of interest" description="Disordered" evidence="13">
    <location>
        <begin position="2013"/>
        <end position="2063"/>
    </location>
</feature>
<keyword evidence="6" id="KW-0808">Transferase</keyword>
<feature type="compositionally biased region" description="Polar residues" evidence="13">
    <location>
        <begin position="2867"/>
        <end position="2878"/>
    </location>
</feature>
<keyword evidence="18" id="KW-1185">Reference proteome</keyword>
<feature type="region of interest" description="Disordered" evidence="13">
    <location>
        <begin position="745"/>
        <end position="799"/>
    </location>
</feature>
<dbReference type="EC" id="2.3.2.26" evidence="4"/>
<dbReference type="Proteomes" id="UP001234178">
    <property type="component" value="Unassembled WGS sequence"/>
</dbReference>
<dbReference type="Gene3D" id="3.30.2160.10">
    <property type="entry name" value="Hect, E3 ligase catalytic domain"/>
    <property type="match status" value="1"/>
</dbReference>
<feature type="region of interest" description="Disordered" evidence="13">
    <location>
        <begin position="3563"/>
        <end position="3589"/>
    </location>
</feature>
<dbReference type="InterPro" id="IPR000569">
    <property type="entry name" value="HECT_dom"/>
</dbReference>
<feature type="domain" description="HECT" evidence="15">
    <location>
        <begin position="4079"/>
        <end position="4415"/>
    </location>
</feature>
<accession>A0ABQ9YQP4</accession>
<evidence type="ECO:0000313" key="18">
    <source>
        <dbReference type="Proteomes" id="UP001234178"/>
    </source>
</evidence>
<proteinExistence type="inferred from homology"/>
<dbReference type="InterPro" id="IPR050409">
    <property type="entry name" value="E3_ubiq-protein_ligase"/>
</dbReference>
<dbReference type="InterPro" id="IPR037197">
    <property type="entry name" value="WWE_dom_sf"/>
</dbReference>
<feature type="compositionally biased region" description="Low complexity" evidence="13">
    <location>
        <begin position="3569"/>
        <end position="3580"/>
    </location>
</feature>
<comment type="caution">
    <text evidence="17">The sequence shown here is derived from an EMBL/GenBank/DDBJ whole genome shotgun (WGS) entry which is preliminary data.</text>
</comment>
<dbReference type="InterPro" id="IPR010314">
    <property type="entry name" value="E3_Ub_ligase_DUF913"/>
</dbReference>
<feature type="compositionally biased region" description="Polar residues" evidence="13">
    <location>
        <begin position="745"/>
        <end position="756"/>
    </location>
</feature>
<dbReference type="Pfam" id="PF06025">
    <property type="entry name" value="DUF913"/>
    <property type="match status" value="1"/>
</dbReference>
<protein>
    <recommendedName>
        <fullName evidence="4">HECT-type E3 ubiquitin transferase</fullName>
        <ecNumber evidence="4">2.3.2.26</ecNumber>
    </recommendedName>
</protein>
<organism evidence="17 18">
    <name type="scientific">Daphnia magna</name>
    <dbReference type="NCBI Taxonomy" id="35525"/>
    <lineage>
        <taxon>Eukaryota</taxon>
        <taxon>Metazoa</taxon>
        <taxon>Ecdysozoa</taxon>
        <taxon>Arthropoda</taxon>
        <taxon>Crustacea</taxon>
        <taxon>Branchiopoda</taxon>
        <taxon>Diplostraca</taxon>
        <taxon>Cladocera</taxon>
        <taxon>Anomopoda</taxon>
        <taxon>Daphniidae</taxon>
        <taxon>Daphnia</taxon>
    </lineage>
</organism>
<feature type="compositionally biased region" description="Basic and acidic residues" evidence="13">
    <location>
        <begin position="3444"/>
        <end position="3456"/>
    </location>
</feature>
<keyword evidence="10" id="KW-0539">Nucleus</keyword>
<evidence type="ECO:0000259" key="14">
    <source>
        <dbReference type="PROSITE" id="PS50030"/>
    </source>
</evidence>
<dbReference type="Pfam" id="PF14377">
    <property type="entry name" value="UBM"/>
    <property type="match status" value="3"/>
</dbReference>
<keyword evidence="9" id="KW-0234">DNA repair</keyword>
<evidence type="ECO:0000256" key="10">
    <source>
        <dbReference type="ARBA" id="ARBA00023242"/>
    </source>
</evidence>
<gene>
    <name evidence="17" type="ORF">OUZ56_004735</name>
</gene>
<dbReference type="PANTHER" id="PTHR11254:SF67">
    <property type="entry name" value="E3 UBIQUITIN-PROTEIN LIGASE HUWE1"/>
    <property type="match status" value="1"/>
</dbReference>
<comment type="pathway">
    <text evidence="3">Protein modification; protein ubiquitination.</text>
</comment>
<feature type="region of interest" description="Disordered" evidence="13">
    <location>
        <begin position="3438"/>
        <end position="3464"/>
    </location>
</feature>
<dbReference type="InterPro" id="IPR009060">
    <property type="entry name" value="UBA-like_sf"/>
</dbReference>
<feature type="region of interest" description="Disordered" evidence="13">
    <location>
        <begin position="3805"/>
        <end position="3874"/>
    </location>
</feature>
<feature type="compositionally biased region" description="Low complexity" evidence="13">
    <location>
        <begin position="2763"/>
        <end position="2777"/>
    </location>
</feature>
<dbReference type="Gene3D" id="6.10.250.1630">
    <property type="match status" value="1"/>
</dbReference>
<feature type="domain" description="UBA" evidence="14">
    <location>
        <begin position="1391"/>
        <end position="1435"/>
    </location>
</feature>
<evidence type="ECO:0000256" key="1">
    <source>
        <dbReference type="ARBA" id="ARBA00000885"/>
    </source>
</evidence>
<evidence type="ECO:0000256" key="5">
    <source>
        <dbReference type="ARBA" id="ARBA00022553"/>
    </source>
</evidence>
<dbReference type="CDD" id="cd00078">
    <property type="entry name" value="HECTc"/>
    <property type="match status" value="1"/>
</dbReference>
<dbReference type="Pfam" id="PF00632">
    <property type="entry name" value="HECT"/>
    <property type="match status" value="1"/>
</dbReference>
<evidence type="ECO:0000256" key="9">
    <source>
        <dbReference type="ARBA" id="ARBA00023204"/>
    </source>
</evidence>
<dbReference type="CDD" id="cd14288">
    <property type="entry name" value="UBA_HUWE1"/>
    <property type="match status" value="1"/>
</dbReference>
<dbReference type="PROSITE" id="PS50918">
    <property type="entry name" value="WWE"/>
    <property type="match status" value="1"/>
</dbReference>
<evidence type="ECO:0000259" key="16">
    <source>
        <dbReference type="PROSITE" id="PS50918"/>
    </source>
</evidence>
<feature type="region of interest" description="Disordered" evidence="13">
    <location>
        <begin position="3489"/>
        <end position="3509"/>
    </location>
</feature>
<comment type="catalytic activity">
    <reaction evidence="1">
        <text>S-ubiquitinyl-[E2 ubiquitin-conjugating enzyme]-L-cysteine + [acceptor protein]-L-lysine = [E2 ubiquitin-conjugating enzyme]-L-cysteine + N(6)-ubiquitinyl-[acceptor protein]-L-lysine.</text>
        <dbReference type="EC" id="2.3.2.26"/>
    </reaction>
</comment>
<dbReference type="PROSITE" id="PS50237">
    <property type="entry name" value="HECT"/>
    <property type="match status" value="1"/>
</dbReference>
<evidence type="ECO:0000259" key="15">
    <source>
        <dbReference type="PROSITE" id="PS50237"/>
    </source>
</evidence>
<feature type="active site" description="Glycyl thioester intermediate" evidence="12">
    <location>
        <position position="4382"/>
    </location>
</feature>
<keyword evidence="7" id="KW-0227">DNA damage</keyword>
<evidence type="ECO:0000256" key="12">
    <source>
        <dbReference type="PROSITE-ProRule" id="PRU00104"/>
    </source>
</evidence>
<evidence type="ECO:0000256" key="8">
    <source>
        <dbReference type="ARBA" id="ARBA00022786"/>
    </source>
</evidence>
<feature type="compositionally biased region" description="Acidic residues" evidence="13">
    <location>
        <begin position="768"/>
        <end position="778"/>
    </location>
</feature>
<dbReference type="Gene3D" id="3.90.1750.10">
    <property type="entry name" value="Hect, E3 ligase catalytic domains"/>
    <property type="match status" value="1"/>
</dbReference>
<feature type="region of interest" description="Disordered" evidence="13">
    <location>
        <begin position="2850"/>
        <end position="2878"/>
    </location>
</feature>
<feature type="compositionally biased region" description="Polar residues" evidence="13">
    <location>
        <begin position="3830"/>
        <end position="3854"/>
    </location>
</feature>
<feature type="compositionally biased region" description="Polar residues" evidence="13">
    <location>
        <begin position="2286"/>
        <end position="2302"/>
    </location>
</feature>
<dbReference type="InterPro" id="IPR025527">
    <property type="entry name" value="HUWE1/Rev1_UBM"/>
</dbReference>